<gene>
    <name evidence="2" type="ORF">FD15_GL001795</name>
</gene>
<proteinExistence type="predicted"/>
<evidence type="ECO:0000313" key="3">
    <source>
        <dbReference type="Proteomes" id="UP000050961"/>
    </source>
</evidence>
<accession>A0A023CU05</accession>
<dbReference type="InterPro" id="IPR024515">
    <property type="entry name" value="DUF3397"/>
</dbReference>
<name>A0A023CU05_9LACO</name>
<dbReference type="AlphaFoldDB" id="A0A023CU05"/>
<feature type="transmembrane region" description="Helical" evidence="1">
    <location>
        <begin position="12"/>
        <end position="31"/>
    </location>
</feature>
<keyword evidence="3" id="KW-1185">Reference proteome</keyword>
<keyword evidence="1" id="KW-0812">Transmembrane</keyword>
<keyword evidence="1" id="KW-0472">Membrane</keyword>
<keyword evidence="1" id="KW-1133">Transmembrane helix</keyword>
<dbReference type="STRING" id="1423806.FD15_GL001795"/>
<dbReference type="Pfam" id="PF11877">
    <property type="entry name" value="DUF3397"/>
    <property type="match status" value="1"/>
</dbReference>
<feature type="transmembrane region" description="Helical" evidence="1">
    <location>
        <begin position="74"/>
        <end position="96"/>
    </location>
</feature>
<feature type="transmembrane region" description="Helical" evidence="1">
    <location>
        <begin position="43"/>
        <end position="62"/>
    </location>
</feature>
<dbReference type="eggNOG" id="ENOG503040A">
    <property type="taxonomic scope" value="Bacteria"/>
</dbReference>
<protein>
    <submittedName>
        <fullName evidence="2">Uncharacterized protein</fullName>
    </submittedName>
</protein>
<comment type="caution">
    <text evidence="2">The sequence shown here is derived from an EMBL/GenBank/DDBJ whole genome shotgun (WGS) entry which is preliminary data.</text>
</comment>
<sequence>MGKKKMMRFLPSKLLPIDVMTPFMLVGIHFLTLDESGNSIVPYVLLGMALWGILMTLNHVFIKGELGYRSFYWRYWRLADIVITIIYCCIVVLEILK</sequence>
<evidence type="ECO:0000256" key="1">
    <source>
        <dbReference type="SAM" id="Phobius"/>
    </source>
</evidence>
<evidence type="ECO:0000313" key="2">
    <source>
        <dbReference type="EMBL" id="KRN05248.1"/>
    </source>
</evidence>
<reference evidence="2 3" key="1">
    <citation type="journal article" date="2015" name="Genome Announc.">
        <title>Expanding the biotechnology potential of lactobacilli through comparative genomics of 213 strains and associated genera.</title>
        <authorList>
            <person name="Sun Z."/>
            <person name="Harris H.M."/>
            <person name="McCann A."/>
            <person name="Guo C."/>
            <person name="Argimon S."/>
            <person name="Zhang W."/>
            <person name="Yang X."/>
            <person name="Jeffery I.B."/>
            <person name="Cooney J.C."/>
            <person name="Kagawa T.F."/>
            <person name="Liu W."/>
            <person name="Song Y."/>
            <person name="Salvetti E."/>
            <person name="Wrobel A."/>
            <person name="Rasinkangas P."/>
            <person name="Parkhill J."/>
            <person name="Rea M.C."/>
            <person name="O'Sullivan O."/>
            <person name="Ritari J."/>
            <person name="Douillard F.P."/>
            <person name="Paul Ross R."/>
            <person name="Yang R."/>
            <person name="Briner A.E."/>
            <person name="Felis G.E."/>
            <person name="de Vos W.M."/>
            <person name="Barrangou R."/>
            <person name="Klaenhammer T.R."/>
            <person name="Caufield P.W."/>
            <person name="Cui Y."/>
            <person name="Zhang H."/>
            <person name="O'Toole P.W."/>
        </authorList>
    </citation>
    <scope>NUCLEOTIDE SEQUENCE [LARGE SCALE GENOMIC DNA]</scope>
    <source>
        <strain evidence="2 3">DSM 21376</strain>
    </source>
</reference>
<dbReference type="Proteomes" id="UP000050961">
    <property type="component" value="Unassembled WGS sequence"/>
</dbReference>
<dbReference type="EMBL" id="AYZF01000017">
    <property type="protein sequence ID" value="KRN05248.1"/>
    <property type="molecule type" value="Genomic_DNA"/>
</dbReference>
<dbReference type="PATRIC" id="fig|1423806.3.peg.1827"/>
<organism evidence="2 3">
    <name type="scientific">Liquorilactobacillus sucicola DSM 21376 = JCM 15457</name>
    <dbReference type="NCBI Taxonomy" id="1423806"/>
    <lineage>
        <taxon>Bacteria</taxon>
        <taxon>Bacillati</taxon>
        <taxon>Bacillota</taxon>
        <taxon>Bacilli</taxon>
        <taxon>Lactobacillales</taxon>
        <taxon>Lactobacillaceae</taxon>
        <taxon>Liquorilactobacillus</taxon>
    </lineage>
</organism>